<dbReference type="PROSITE" id="PS51257">
    <property type="entry name" value="PROKAR_LIPOPROTEIN"/>
    <property type="match status" value="1"/>
</dbReference>
<feature type="chain" id="PRO_5036817855" evidence="2">
    <location>
        <begin position="23"/>
        <end position="238"/>
    </location>
</feature>
<proteinExistence type="predicted"/>
<accession>A0A927MBQ3</accession>
<evidence type="ECO:0000313" key="3">
    <source>
        <dbReference type="EMBL" id="MBE1490767.1"/>
    </source>
</evidence>
<protein>
    <submittedName>
        <fullName evidence="3">Uncharacterized protein</fullName>
    </submittedName>
</protein>
<comment type="caution">
    <text evidence="3">The sequence shown here is derived from an EMBL/GenBank/DDBJ whole genome shotgun (WGS) entry which is preliminary data.</text>
</comment>
<sequence>MRRHAFALIPCLLLAGCSAGEAAAPSAAPATTASPAPSPATSAPTPATTAIPTEPLRLTVEMTRPGARLRFGEKAIVPVRQYYPLLKTYAEGVLGIVVQRIQTTPGSEVQGNFGGDSRAVLKRHTAYYAKIIITNESGNAFSPDTPRFTGEFGDFGPAVTVTGEMRLPSCRAGHPPDSDEFDRKGAEWKTCLLAVSSRSRPMTEVRYDDPPYGKEIQFEQDPSPDFNKHYDLGAIAWS</sequence>
<feature type="region of interest" description="Disordered" evidence="1">
    <location>
        <begin position="27"/>
        <end position="53"/>
    </location>
</feature>
<gene>
    <name evidence="3" type="ORF">H4W31_006405</name>
</gene>
<keyword evidence="2" id="KW-0732">Signal</keyword>
<reference evidence="3" key="1">
    <citation type="submission" date="2020-10" db="EMBL/GenBank/DDBJ databases">
        <title>Sequencing the genomes of 1000 actinobacteria strains.</title>
        <authorList>
            <person name="Klenk H.-P."/>
        </authorList>
    </citation>
    <scope>NUCLEOTIDE SEQUENCE</scope>
    <source>
        <strain evidence="3">DSM 46832</strain>
    </source>
</reference>
<feature type="compositionally biased region" description="Low complexity" evidence="1">
    <location>
        <begin position="27"/>
        <end position="50"/>
    </location>
</feature>
<dbReference type="EMBL" id="JADBEB010000001">
    <property type="protein sequence ID" value="MBE1490767.1"/>
    <property type="molecule type" value="Genomic_DNA"/>
</dbReference>
<organism evidence="3 4">
    <name type="scientific">Plantactinospora soyae</name>
    <dbReference type="NCBI Taxonomy" id="1544732"/>
    <lineage>
        <taxon>Bacteria</taxon>
        <taxon>Bacillati</taxon>
        <taxon>Actinomycetota</taxon>
        <taxon>Actinomycetes</taxon>
        <taxon>Micromonosporales</taxon>
        <taxon>Micromonosporaceae</taxon>
        <taxon>Plantactinospora</taxon>
    </lineage>
</organism>
<dbReference type="RefSeq" id="WP_192769989.1">
    <property type="nucleotide sequence ID" value="NZ_JADBEB010000001.1"/>
</dbReference>
<evidence type="ECO:0000256" key="2">
    <source>
        <dbReference type="SAM" id="SignalP"/>
    </source>
</evidence>
<feature type="signal peptide" evidence="2">
    <location>
        <begin position="1"/>
        <end position="22"/>
    </location>
</feature>
<dbReference type="Proteomes" id="UP000649753">
    <property type="component" value="Unassembled WGS sequence"/>
</dbReference>
<evidence type="ECO:0000256" key="1">
    <source>
        <dbReference type="SAM" id="MobiDB-lite"/>
    </source>
</evidence>
<evidence type="ECO:0000313" key="4">
    <source>
        <dbReference type="Proteomes" id="UP000649753"/>
    </source>
</evidence>
<name>A0A927MBQ3_9ACTN</name>
<dbReference type="AlphaFoldDB" id="A0A927MBQ3"/>
<keyword evidence="4" id="KW-1185">Reference proteome</keyword>